<dbReference type="PIRSF" id="PIRSF006157">
    <property type="entry name" value="Doxgns_DODA"/>
    <property type="match status" value="1"/>
</dbReference>
<reference evidence="7 8" key="1">
    <citation type="journal article" date="2011" name="Stand. Genomic Sci.">
        <title>Complete genome sequence of 'Thioalkalivibrio sulfidophilus' HL-EbGr7.</title>
        <authorList>
            <person name="Muyzer G."/>
            <person name="Sorokin D.Y."/>
            <person name="Mavromatis K."/>
            <person name="Lapidus A."/>
            <person name="Clum A."/>
            <person name="Ivanova N."/>
            <person name="Pati A."/>
            <person name="d'Haeseleer P."/>
            <person name="Woyke T."/>
            <person name="Kyrpides N.C."/>
        </authorList>
    </citation>
    <scope>NUCLEOTIDE SEQUENCE [LARGE SCALE GENOMIC DNA]</scope>
    <source>
        <strain evidence="7 8">HL-EbGR7</strain>
    </source>
</reference>
<protein>
    <submittedName>
        <fullName evidence="7">Extradiol ring-cleavage dioxygenase class III protein subunit B</fullName>
    </submittedName>
</protein>
<keyword evidence="7" id="KW-0223">Dioxygenase</keyword>
<dbReference type="KEGG" id="tgr:Tgr7_3170"/>
<dbReference type="GO" id="GO:0008270">
    <property type="term" value="F:zinc ion binding"/>
    <property type="evidence" value="ECO:0007669"/>
    <property type="project" value="InterPro"/>
</dbReference>
<comment type="similarity">
    <text evidence="2">Belongs to the DODA-type extradiol aromatic ring-opening dioxygenase family.</text>
</comment>
<sequence length="263" mass="28904">MPANILYLPHGGGPLPLMDDPGHAQLTAFLRHIPERLGRPDAILVISAHWETDIPTVTSGPSPALIYDYYGFPEETYQIQYPAPGDPLLADRVCASLSGHGIECRQDDERGFDHGLFIPLMLMYRGAYIPCIQLSLVKGLDPAAHIALGRALSSLLHVNLLVVGSGLSFHNMRALMDPGFGDKHDEQAFHDWLVETCTAPGLSGDERSQRLVKWSQAPGARFCHPREEHLLPLHVCHGMAADRPAEVVFDGEVMGRRAVGLLW</sequence>
<dbReference type="InterPro" id="IPR014436">
    <property type="entry name" value="Extradiol_dOase_DODA"/>
</dbReference>
<name>B8GQL5_THISH</name>
<dbReference type="Proteomes" id="UP000002383">
    <property type="component" value="Chromosome"/>
</dbReference>
<dbReference type="eggNOG" id="COG3384">
    <property type="taxonomic scope" value="Bacteria"/>
</dbReference>
<dbReference type="CDD" id="cd07363">
    <property type="entry name" value="45_DOPA_Dioxygenase"/>
    <property type="match status" value="1"/>
</dbReference>
<dbReference type="Pfam" id="PF02900">
    <property type="entry name" value="LigB"/>
    <property type="match status" value="1"/>
</dbReference>
<evidence type="ECO:0000256" key="1">
    <source>
        <dbReference type="ARBA" id="ARBA00001947"/>
    </source>
</evidence>
<dbReference type="HOGENOM" id="CLU_046582_0_0_6"/>
<evidence type="ECO:0000313" key="8">
    <source>
        <dbReference type="Proteomes" id="UP000002383"/>
    </source>
</evidence>
<comment type="cofactor">
    <cofactor evidence="1">
        <name>Zn(2+)</name>
        <dbReference type="ChEBI" id="CHEBI:29105"/>
    </cofactor>
</comment>
<proteinExistence type="inferred from homology"/>
<evidence type="ECO:0000256" key="5">
    <source>
        <dbReference type="ARBA" id="ARBA00023002"/>
    </source>
</evidence>
<evidence type="ECO:0000256" key="2">
    <source>
        <dbReference type="ARBA" id="ARBA00007581"/>
    </source>
</evidence>
<evidence type="ECO:0000259" key="6">
    <source>
        <dbReference type="Pfam" id="PF02900"/>
    </source>
</evidence>
<dbReference type="InterPro" id="IPR004183">
    <property type="entry name" value="Xdiol_dOase_suB"/>
</dbReference>
<dbReference type="Gene3D" id="3.40.830.10">
    <property type="entry name" value="LigB-like"/>
    <property type="match status" value="1"/>
</dbReference>
<evidence type="ECO:0000313" key="7">
    <source>
        <dbReference type="EMBL" id="ACL74239.1"/>
    </source>
</evidence>
<dbReference type="GO" id="GO:0016702">
    <property type="term" value="F:oxidoreductase activity, acting on single donors with incorporation of molecular oxygen, incorporation of two atoms of oxygen"/>
    <property type="evidence" value="ECO:0007669"/>
    <property type="project" value="UniProtKB-ARBA"/>
</dbReference>
<dbReference type="PANTHER" id="PTHR30096">
    <property type="entry name" value="4,5-DOPA DIOXYGENASE EXTRADIOL-LIKE PROTEIN"/>
    <property type="match status" value="1"/>
</dbReference>
<dbReference type="GO" id="GO:0008198">
    <property type="term" value="F:ferrous iron binding"/>
    <property type="evidence" value="ECO:0007669"/>
    <property type="project" value="InterPro"/>
</dbReference>
<dbReference type="AlphaFoldDB" id="B8GQL5"/>
<evidence type="ECO:0000256" key="3">
    <source>
        <dbReference type="ARBA" id="ARBA00022723"/>
    </source>
</evidence>
<keyword evidence="5" id="KW-0560">Oxidoreductase</keyword>
<keyword evidence="4" id="KW-0862">Zinc</keyword>
<dbReference type="EMBL" id="CP001339">
    <property type="protein sequence ID" value="ACL74239.1"/>
    <property type="molecule type" value="Genomic_DNA"/>
</dbReference>
<accession>B8GQL5</accession>
<gene>
    <name evidence="7" type="ordered locus">Tgr7_3170</name>
</gene>
<organism evidence="7 8">
    <name type="scientific">Thioalkalivibrio sulfidiphilus (strain HL-EbGR7)</name>
    <dbReference type="NCBI Taxonomy" id="396588"/>
    <lineage>
        <taxon>Bacteria</taxon>
        <taxon>Pseudomonadati</taxon>
        <taxon>Pseudomonadota</taxon>
        <taxon>Gammaproteobacteria</taxon>
        <taxon>Chromatiales</taxon>
        <taxon>Ectothiorhodospiraceae</taxon>
        <taxon>Thioalkalivibrio</taxon>
    </lineage>
</organism>
<dbReference type="RefSeq" id="WP_012639701.1">
    <property type="nucleotide sequence ID" value="NC_011901.1"/>
</dbReference>
<dbReference type="PANTHER" id="PTHR30096:SF0">
    <property type="entry name" value="4,5-DOPA DIOXYGENASE EXTRADIOL-LIKE PROTEIN"/>
    <property type="match status" value="1"/>
</dbReference>
<evidence type="ECO:0000256" key="4">
    <source>
        <dbReference type="ARBA" id="ARBA00022833"/>
    </source>
</evidence>
<dbReference type="SUPFAM" id="SSF53213">
    <property type="entry name" value="LigB-like"/>
    <property type="match status" value="1"/>
</dbReference>
<keyword evidence="8" id="KW-1185">Reference proteome</keyword>
<dbReference type="OrthoDB" id="9790889at2"/>
<feature type="domain" description="Extradiol ring-cleavage dioxygenase class III enzyme subunit B" evidence="6">
    <location>
        <begin position="26"/>
        <end position="248"/>
    </location>
</feature>
<dbReference type="STRING" id="396588.Tgr7_3170"/>
<keyword evidence="3" id="KW-0479">Metal-binding</keyword>